<gene>
    <name evidence="2" type="ORF">SDC9_152134</name>
</gene>
<protein>
    <submittedName>
        <fullName evidence="2">Uncharacterized protein</fullName>
    </submittedName>
</protein>
<dbReference type="EMBL" id="VSSQ01050810">
    <property type="protein sequence ID" value="MPN04886.1"/>
    <property type="molecule type" value="Genomic_DNA"/>
</dbReference>
<evidence type="ECO:0000313" key="2">
    <source>
        <dbReference type="EMBL" id="MPN04886.1"/>
    </source>
</evidence>
<name>A0A645ETY2_9ZZZZ</name>
<reference evidence="2" key="1">
    <citation type="submission" date="2019-08" db="EMBL/GenBank/DDBJ databases">
        <authorList>
            <person name="Kucharzyk K."/>
            <person name="Murdoch R.W."/>
            <person name="Higgins S."/>
            <person name="Loffler F."/>
        </authorList>
    </citation>
    <scope>NUCLEOTIDE SEQUENCE</scope>
</reference>
<keyword evidence="1" id="KW-1133">Transmembrane helix</keyword>
<keyword evidence="1" id="KW-0472">Membrane</keyword>
<comment type="caution">
    <text evidence="2">The sequence shown here is derived from an EMBL/GenBank/DDBJ whole genome shotgun (WGS) entry which is preliminary data.</text>
</comment>
<feature type="transmembrane region" description="Helical" evidence="1">
    <location>
        <begin position="12"/>
        <end position="32"/>
    </location>
</feature>
<sequence>MKFTIKIKYQYFLLLFPISVPSVGICLMINFTTHQKKALAIKTILTLIFVAFIFFTILPNIVMELLFNIPNYTESIFYTIYLKAIDVLISLYLIGMQRKTIKL</sequence>
<keyword evidence="1" id="KW-0812">Transmembrane</keyword>
<accession>A0A645ETY2</accession>
<proteinExistence type="predicted"/>
<feature type="transmembrane region" description="Helical" evidence="1">
    <location>
        <begin position="75"/>
        <end position="94"/>
    </location>
</feature>
<evidence type="ECO:0000256" key="1">
    <source>
        <dbReference type="SAM" id="Phobius"/>
    </source>
</evidence>
<feature type="transmembrane region" description="Helical" evidence="1">
    <location>
        <begin position="44"/>
        <end position="63"/>
    </location>
</feature>
<organism evidence="2">
    <name type="scientific">bioreactor metagenome</name>
    <dbReference type="NCBI Taxonomy" id="1076179"/>
    <lineage>
        <taxon>unclassified sequences</taxon>
        <taxon>metagenomes</taxon>
        <taxon>ecological metagenomes</taxon>
    </lineage>
</organism>
<dbReference type="AlphaFoldDB" id="A0A645ETY2"/>